<dbReference type="Proteomes" id="UP001165960">
    <property type="component" value="Unassembled WGS sequence"/>
</dbReference>
<keyword evidence="2" id="KW-1185">Reference proteome</keyword>
<name>A0ACC2SNM9_9FUNG</name>
<evidence type="ECO:0000313" key="1">
    <source>
        <dbReference type="EMBL" id="KAJ9063963.1"/>
    </source>
</evidence>
<evidence type="ECO:0000313" key="2">
    <source>
        <dbReference type="Proteomes" id="UP001165960"/>
    </source>
</evidence>
<gene>
    <name evidence="1" type="ORF">DSO57_1035435</name>
</gene>
<organism evidence="1 2">
    <name type="scientific">Entomophthora muscae</name>
    <dbReference type="NCBI Taxonomy" id="34485"/>
    <lineage>
        <taxon>Eukaryota</taxon>
        <taxon>Fungi</taxon>
        <taxon>Fungi incertae sedis</taxon>
        <taxon>Zoopagomycota</taxon>
        <taxon>Entomophthoromycotina</taxon>
        <taxon>Entomophthoromycetes</taxon>
        <taxon>Entomophthorales</taxon>
        <taxon>Entomophthoraceae</taxon>
        <taxon>Entomophthora</taxon>
    </lineage>
</organism>
<protein>
    <submittedName>
        <fullName evidence="1">Uncharacterized protein</fullName>
    </submittedName>
</protein>
<reference evidence="1" key="1">
    <citation type="submission" date="2022-04" db="EMBL/GenBank/DDBJ databases">
        <title>Genome of the entomopathogenic fungus Entomophthora muscae.</title>
        <authorList>
            <person name="Elya C."/>
            <person name="Lovett B.R."/>
            <person name="Lee E."/>
            <person name="Macias A.M."/>
            <person name="Hajek A.E."/>
            <person name="De Bivort B.L."/>
            <person name="Kasson M.T."/>
            <person name="De Fine Licht H.H."/>
            <person name="Stajich J.E."/>
        </authorList>
    </citation>
    <scope>NUCLEOTIDE SEQUENCE</scope>
    <source>
        <strain evidence="1">Berkeley</strain>
    </source>
</reference>
<accession>A0ACC2SNM9</accession>
<sequence length="286" mass="32135">MQYQDCVKDEPDEAEHEKSKWNPFLKKKPSREVKSESSSLLEEIVVLKSFLVQNTSGRPLTCHNCQKLGHVAAHCPVKQCGYFGIENEHTSNKFPARLARAKPKVADSMFVELMAVEKCTTTPPVHNVSKHPCLVSPIIEKAKRMLSSCTPLDPKRTRIQEPTPTRTPSPVQMTKRGVQREDAPSPKDKDGMSVQLNTFEDAIQQLMDKLANLSKELGEDHCIAIENKIGEQLDEAMAKLPNLQSNPDYMPVPVEDLISQEQLLDAKFEDDSFDQKVDTPQEADLT</sequence>
<dbReference type="EMBL" id="QTSX02004573">
    <property type="protein sequence ID" value="KAJ9063963.1"/>
    <property type="molecule type" value="Genomic_DNA"/>
</dbReference>
<proteinExistence type="predicted"/>
<comment type="caution">
    <text evidence="1">The sequence shown here is derived from an EMBL/GenBank/DDBJ whole genome shotgun (WGS) entry which is preliminary data.</text>
</comment>